<dbReference type="EMBL" id="CM026433">
    <property type="protein sequence ID" value="KAG0554855.1"/>
    <property type="molecule type" value="Genomic_DNA"/>
</dbReference>
<reference evidence="2" key="1">
    <citation type="submission" date="2020-06" db="EMBL/GenBank/DDBJ databases">
        <title>WGS assembly of Ceratodon purpureus strain R40.</title>
        <authorList>
            <person name="Carey S.B."/>
            <person name="Jenkins J."/>
            <person name="Shu S."/>
            <person name="Lovell J.T."/>
            <person name="Sreedasyam A."/>
            <person name="Maumus F."/>
            <person name="Tiley G.P."/>
            <person name="Fernandez-Pozo N."/>
            <person name="Barry K."/>
            <person name="Chen C."/>
            <person name="Wang M."/>
            <person name="Lipzen A."/>
            <person name="Daum C."/>
            <person name="Saski C.A."/>
            <person name="Payton A.C."/>
            <person name="Mcbreen J.C."/>
            <person name="Conrad R.E."/>
            <person name="Kollar L.M."/>
            <person name="Olsson S."/>
            <person name="Huttunen S."/>
            <person name="Landis J.B."/>
            <person name="Wickett N.J."/>
            <person name="Johnson M.G."/>
            <person name="Rensing S.A."/>
            <person name="Grimwood J."/>
            <person name="Schmutz J."/>
            <person name="Mcdaniel S.F."/>
        </authorList>
    </citation>
    <scope>NUCLEOTIDE SEQUENCE</scope>
    <source>
        <strain evidence="2">R40</strain>
    </source>
</reference>
<protein>
    <recommendedName>
        <fullName evidence="4">Secreted protein</fullName>
    </recommendedName>
</protein>
<organism evidence="2 3">
    <name type="scientific">Ceratodon purpureus</name>
    <name type="common">Fire moss</name>
    <name type="synonym">Dicranum purpureum</name>
    <dbReference type="NCBI Taxonomy" id="3225"/>
    <lineage>
        <taxon>Eukaryota</taxon>
        <taxon>Viridiplantae</taxon>
        <taxon>Streptophyta</taxon>
        <taxon>Embryophyta</taxon>
        <taxon>Bryophyta</taxon>
        <taxon>Bryophytina</taxon>
        <taxon>Bryopsida</taxon>
        <taxon>Dicranidae</taxon>
        <taxon>Pseudoditrichales</taxon>
        <taxon>Ditrichaceae</taxon>
        <taxon>Ceratodon</taxon>
    </lineage>
</organism>
<dbReference type="AlphaFoldDB" id="A0A8T0G7P6"/>
<evidence type="ECO:0000256" key="1">
    <source>
        <dbReference type="SAM" id="SignalP"/>
    </source>
</evidence>
<feature type="chain" id="PRO_5035923775" description="Secreted protein" evidence="1">
    <location>
        <begin position="27"/>
        <end position="66"/>
    </location>
</feature>
<evidence type="ECO:0000313" key="3">
    <source>
        <dbReference type="Proteomes" id="UP000822688"/>
    </source>
</evidence>
<evidence type="ECO:0008006" key="4">
    <source>
        <dbReference type="Google" id="ProtNLM"/>
    </source>
</evidence>
<sequence>MAREESLRMGALVIAVFASALQTCRSKKNIAKLEESAMFKLEVLAFRKSGISLGCISSSEVALRNC</sequence>
<feature type="signal peptide" evidence="1">
    <location>
        <begin position="1"/>
        <end position="26"/>
    </location>
</feature>
<evidence type="ECO:0000313" key="2">
    <source>
        <dbReference type="EMBL" id="KAG0554855.1"/>
    </source>
</evidence>
<dbReference type="Proteomes" id="UP000822688">
    <property type="component" value="Chromosome 12"/>
</dbReference>
<keyword evidence="1" id="KW-0732">Signal</keyword>
<proteinExistence type="predicted"/>
<name>A0A8T0G7P6_CERPU</name>
<comment type="caution">
    <text evidence="2">The sequence shown here is derived from an EMBL/GenBank/DDBJ whole genome shotgun (WGS) entry which is preliminary data.</text>
</comment>
<keyword evidence="3" id="KW-1185">Reference proteome</keyword>
<gene>
    <name evidence="2" type="ORF">KC19_12G125300</name>
</gene>
<accession>A0A8T0G7P6</accession>